<gene>
    <name evidence="3" type="ORF">PoB_001297000</name>
</gene>
<sequence>MVSCTNTDGLMPFWRDVNCRAFVRCENKIPYMHTCPVGMAFSLRLNDCVEWQRVNCNAQNKALFLAVETAALVKQSHNLRHTFSRGEQAASEPRPMIDTRRLGQSPRELDLARVLSLQEMLRKKIPHLPQFSDVIPVVLPKHACNREGKVFDPVVSRALLNAVLLSETGCADKARECGIPFLDIICNDDADDSDGDDDEDDYYRNFQHHHAHQIHDEDSDDGDDYNDNETDATIGGDKEKNTKPYDKENDSVDVWHYRDGAAEMDTKYEDSSESKAFVTEDKTTSRKRTLADRFADGNEFEDKEPADLDIAKVDQFSESKSRFTAWSTTLGSGFNFEDNQIDMLFPSKSDLPTSTLKDNVNSRRTDSGRSQERVNEYEDYDNERKEERFVSSKSNWDATDLIEQKIREAVDSRLGKI</sequence>
<dbReference type="PROSITE" id="PS50940">
    <property type="entry name" value="CHIT_BIND_II"/>
    <property type="match status" value="1"/>
</dbReference>
<feature type="region of interest" description="Disordered" evidence="1">
    <location>
        <begin position="352"/>
        <end position="389"/>
    </location>
</feature>
<name>A0AAV3YTF3_9GAST</name>
<dbReference type="AlphaFoldDB" id="A0AAV3YTF3"/>
<dbReference type="GO" id="GO:0005576">
    <property type="term" value="C:extracellular region"/>
    <property type="evidence" value="ECO:0007669"/>
    <property type="project" value="InterPro"/>
</dbReference>
<comment type="caution">
    <text evidence="3">The sequence shown here is derived from an EMBL/GenBank/DDBJ whole genome shotgun (WGS) entry which is preliminary data.</text>
</comment>
<feature type="region of interest" description="Disordered" evidence="1">
    <location>
        <begin position="210"/>
        <end position="251"/>
    </location>
</feature>
<evidence type="ECO:0000259" key="2">
    <source>
        <dbReference type="PROSITE" id="PS50940"/>
    </source>
</evidence>
<proteinExistence type="predicted"/>
<feature type="compositionally biased region" description="Basic and acidic residues" evidence="1">
    <location>
        <begin position="360"/>
        <end position="389"/>
    </location>
</feature>
<dbReference type="InterPro" id="IPR036508">
    <property type="entry name" value="Chitin-bd_dom_sf"/>
</dbReference>
<evidence type="ECO:0000313" key="4">
    <source>
        <dbReference type="Proteomes" id="UP000735302"/>
    </source>
</evidence>
<evidence type="ECO:0000256" key="1">
    <source>
        <dbReference type="SAM" id="MobiDB-lite"/>
    </source>
</evidence>
<feature type="compositionally biased region" description="Acidic residues" evidence="1">
    <location>
        <begin position="217"/>
        <end position="230"/>
    </location>
</feature>
<protein>
    <recommendedName>
        <fullName evidence="2">Chitin-binding type-2 domain-containing protein</fullName>
    </recommendedName>
</protein>
<feature type="compositionally biased region" description="Basic and acidic residues" evidence="1">
    <location>
        <begin position="236"/>
        <end position="251"/>
    </location>
</feature>
<dbReference type="Gene3D" id="2.170.140.10">
    <property type="entry name" value="Chitin binding domain"/>
    <property type="match status" value="1"/>
</dbReference>
<dbReference type="Proteomes" id="UP000735302">
    <property type="component" value="Unassembled WGS sequence"/>
</dbReference>
<dbReference type="GO" id="GO:0008061">
    <property type="term" value="F:chitin binding"/>
    <property type="evidence" value="ECO:0007669"/>
    <property type="project" value="InterPro"/>
</dbReference>
<accession>A0AAV3YTF3</accession>
<dbReference type="EMBL" id="BLXT01001518">
    <property type="protein sequence ID" value="GFN86464.1"/>
    <property type="molecule type" value="Genomic_DNA"/>
</dbReference>
<dbReference type="SMART" id="SM00494">
    <property type="entry name" value="ChtBD2"/>
    <property type="match status" value="1"/>
</dbReference>
<feature type="domain" description="Chitin-binding type-2" evidence="2">
    <location>
        <begin position="1"/>
        <end position="58"/>
    </location>
</feature>
<keyword evidence="4" id="KW-1185">Reference proteome</keyword>
<dbReference type="InterPro" id="IPR002557">
    <property type="entry name" value="Chitin-bd_dom"/>
</dbReference>
<evidence type="ECO:0000313" key="3">
    <source>
        <dbReference type="EMBL" id="GFN86464.1"/>
    </source>
</evidence>
<dbReference type="Pfam" id="PF01607">
    <property type="entry name" value="CBM_14"/>
    <property type="match status" value="1"/>
</dbReference>
<dbReference type="SUPFAM" id="SSF57625">
    <property type="entry name" value="Invertebrate chitin-binding proteins"/>
    <property type="match status" value="1"/>
</dbReference>
<organism evidence="3 4">
    <name type="scientific">Plakobranchus ocellatus</name>
    <dbReference type="NCBI Taxonomy" id="259542"/>
    <lineage>
        <taxon>Eukaryota</taxon>
        <taxon>Metazoa</taxon>
        <taxon>Spiralia</taxon>
        <taxon>Lophotrochozoa</taxon>
        <taxon>Mollusca</taxon>
        <taxon>Gastropoda</taxon>
        <taxon>Heterobranchia</taxon>
        <taxon>Euthyneura</taxon>
        <taxon>Panpulmonata</taxon>
        <taxon>Sacoglossa</taxon>
        <taxon>Placobranchoidea</taxon>
        <taxon>Plakobranchidae</taxon>
        <taxon>Plakobranchus</taxon>
    </lineage>
</organism>
<reference evidence="3 4" key="1">
    <citation type="journal article" date="2021" name="Elife">
        <title>Chloroplast acquisition without the gene transfer in kleptoplastic sea slugs, Plakobranchus ocellatus.</title>
        <authorList>
            <person name="Maeda T."/>
            <person name="Takahashi S."/>
            <person name="Yoshida T."/>
            <person name="Shimamura S."/>
            <person name="Takaki Y."/>
            <person name="Nagai Y."/>
            <person name="Toyoda A."/>
            <person name="Suzuki Y."/>
            <person name="Arimoto A."/>
            <person name="Ishii H."/>
            <person name="Satoh N."/>
            <person name="Nishiyama T."/>
            <person name="Hasebe M."/>
            <person name="Maruyama T."/>
            <person name="Minagawa J."/>
            <person name="Obokata J."/>
            <person name="Shigenobu S."/>
        </authorList>
    </citation>
    <scope>NUCLEOTIDE SEQUENCE [LARGE SCALE GENOMIC DNA]</scope>
</reference>